<dbReference type="Proteomes" id="UP000292459">
    <property type="component" value="Unassembled WGS sequence"/>
</dbReference>
<feature type="compositionally biased region" description="Polar residues" evidence="1">
    <location>
        <begin position="249"/>
        <end position="258"/>
    </location>
</feature>
<keyword evidence="3" id="KW-1185">Reference proteome</keyword>
<evidence type="ECO:0000256" key="1">
    <source>
        <dbReference type="SAM" id="MobiDB-lite"/>
    </source>
</evidence>
<evidence type="ECO:0000313" key="3">
    <source>
        <dbReference type="Proteomes" id="UP000292459"/>
    </source>
</evidence>
<accession>A0A4Q7E574</accession>
<dbReference type="EMBL" id="QVFV01000004">
    <property type="protein sequence ID" value="RZM77189.1"/>
    <property type="molecule type" value="Genomic_DNA"/>
</dbReference>
<dbReference type="AlphaFoldDB" id="A0A4Q7E574"/>
<comment type="caution">
    <text evidence="2">The sequence shown here is derived from an EMBL/GenBank/DDBJ whole genome shotgun (WGS) entry which is preliminary data.</text>
</comment>
<name>A0A4Q7E574_9CYAN</name>
<protein>
    <submittedName>
        <fullName evidence="2">Uncharacterized protein</fullName>
    </submittedName>
</protein>
<gene>
    <name evidence="2" type="ORF">DYY88_16195</name>
</gene>
<organism evidence="2 3">
    <name type="scientific">Leptolyngbya iicbica LK</name>
    <dbReference type="NCBI Taxonomy" id="2294035"/>
    <lineage>
        <taxon>Bacteria</taxon>
        <taxon>Bacillati</taxon>
        <taxon>Cyanobacteriota</taxon>
        <taxon>Cyanophyceae</taxon>
        <taxon>Leptolyngbyales</taxon>
        <taxon>Leptolyngbyaceae</taxon>
        <taxon>Leptolyngbya group</taxon>
        <taxon>Leptolyngbya</taxon>
        <taxon>Leptolyngbya iicbica</taxon>
    </lineage>
</organism>
<sequence>MLAPVKPWSRQLSALPIALYQQNSATVNRYGRWFLVAWLGAMADSKIFLAIATSTLTYQFLASGDRLPWETVEPLYQQCCTRLSRLGQTPLLASTLAFATTYGFAAAWSQLGGSWAAMTLLGLGAGNLLFFLKEVNAQSTVGSETAMPGSTAESFGPTWDELSAADPLKRLRAVRSLLHWCLSSDAGTKTYLPGTDVTVRSHLVDCFRVMLTHESEPIVRAALVEGLKALQPKPQLPAGQPAIAPLKSKPQTVQTPVRQRSVEYVEP</sequence>
<feature type="region of interest" description="Disordered" evidence="1">
    <location>
        <begin position="234"/>
        <end position="267"/>
    </location>
</feature>
<reference evidence="2 3" key="1">
    <citation type="submission" date="2018-11" db="EMBL/GenBank/DDBJ databases">
        <title>Whole genome sequencing of an environmental sample.</title>
        <authorList>
            <person name="Sarangi A.N."/>
            <person name="Singh D."/>
            <person name="Tripathy S."/>
        </authorList>
    </citation>
    <scope>NUCLEOTIDE SEQUENCE [LARGE SCALE GENOMIC DNA]</scope>
    <source>
        <strain evidence="2 3">Lakshadweep</strain>
    </source>
</reference>
<evidence type="ECO:0000313" key="2">
    <source>
        <dbReference type="EMBL" id="RZM77189.1"/>
    </source>
</evidence>
<proteinExistence type="predicted"/>